<proteinExistence type="predicted"/>
<keyword evidence="1" id="KW-0812">Transmembrane</keyword>
<keyword evidence="1" id="KW-0472">Membrane</keyword>
<comment type="caution">
    <text evidence="2">The sequence shown here is derived from an EMBL/GenBank/DDBJ whole genome shotgun (WGS) entry which is preliminary data.</text>
</comment>
<keyword evidence="3" id="KW-1185">Reference proteome</keyword>
<evidence type="ECO:0000313" key="2">
    <source>
        <dbReference type="EMBL" id="KOO47176.1"/>
    </source>
</evidence>
<evidence type="ECO:0000313" key="3">
    <source>
        <dbReference type="Proteomes" id="UP000037460"/>
    </source>
</evidence>
<reference evidence="3" key="1">
    <citation type="journal article" date="2015" name="PLoS Genet.">
        <title>Genome Sequence and Transcriptome Analyses of Chrysochromulina tobin: Metabolic Tools for Enhanced Algal Fitness in the Prominent Order Prymnesiales (Haptophyceae).</title>
        <authorList>
            <person name="Hovde B.T."/>
            <person name="Deodato C.R."/>
            <person name="Hunsperger H.M."/>
            <person name="Ryken S.A."/>
            <person name="Yost W."/>
            <person name="Jha R.K."/>
            <person name="Patterson J."/>
            <person name="Monnat R.J. Jr."/>
            <person name="Barlow S.B."/>
            <person name="Starkenburg S.R."/>
            <person name="Cattolico R.A."/>
        </authorList>
    </citation>
    <scope>NUCLEOTIDE SEQUENCE</scope>
    <source>
        <strain evidence="3">CCMP291</strain>
    </source>
</reference>
<evidence type="ECO:0000256" key="1">
    <source>
        <dbReference type="SAM" id="Phobius"/>
    </source>
</evidence>
<organism evidence="2 3">
    <name type="scientific">Chrysochromulina tobinii</name>
    <dbReference type="NCBI Taxonomy" id="1460289"/>
    <lineage>
        <taxon>Eukaryota</taxon>
        <taxon>Haptista</taxon>
        <taxon>Haptophyta</taxon>
        <taxon>Prymnesiophyceae</taxon>
        <taxon>Prymnesiales</taxon>
        <taxon>Chrysochromulinaceae</taxon>
        <taxon>Chrysochromulina</taxon>
    </lineage>
</organism>
<gene>
    <name evidence="2" type="ORF">Ctob_013197</name>
</gene>
<sequence length="188" mass="19955">MAPRGARQLSVKLATGFRAGSLIVVNPGGTTEEQLTLQRPDPFLLASSLRYSHGLGETVVQLAPFAGLEDAATADSSVWPGSLSSSNVSSRLGALFVLRDRRAHARLRPPAPPPHRQPPLLGNLTALADDSSRFVRTHLGIEAALALLLAAVLSCAAMGCILQAACDYSLCCFSRSRKKVADSRDMSY</sequence>
<dbReference type="EMBL" id="JWZX01000546">
    <property type="protein sequence ID" value="KOO47176.1"/>
    <property type="molecule type" value="Genomic_DNA"/>
</dbReference>
<accession>A0A0M0L7V5</accession>
<dbReference type="Proteomes" id="UP000037460">
    <property type="component" value="Unassembled WGS sequence"/>
</dbReference>
<keyword evidence="1" id="KW-1133">Transmembrane helix</keyword>
<dbReference type="AlphaFoldDB" id="A0A0M0L7V5"/>
<name>A0A0M0L7V5_9EUKA</name>
<feature type="transmembrane region" description="Helical" evidence="1">
    <location>
        <begin position="143"/>
        <end position="165"/>
    </location>
</feature>
<protein>
    <submittedName>
        <fullName evidence="2">Uncharacterized protein</fullName>
    </submittedName>
</protein>